<dbReference type="Pfam" id="PF07859">
    <property type="entry name" value="Abhydrolase_3"/>
    <property type="match status" value="1"/>
</dbReference>
<dbReference type="PANTHER" id="PTHR23024">
    <property type="entry name" value="ARYLACETAMIDE DEACETYLASE"/>
    <property type="match status" value="1"/>
</dbReference>
<feature type="domain" description="Alpha/beta hydrolase fold-3" evidence="3">
    <location>
        <begin position="88"/>
        <end position="303"/>
    </location>
</feature>
<protein>
    <submittedName>
        <fullName evidence="4">Carboxylesterase</fullName>
    </submittedName>
</protein>
<dbReference type="GO" id="GO:0016787">
    <property type="term" value="F:hydrolase activity"/>
    <property type="evidence" value="ECO:0007669"/>
    <property type="project" value="InterPro"/>
</dbReference>
<organism evidence="4 5">
    <name type="scientific">Actinidia chinensis var. chinensis</name>
    <name type="common">Chinese soft-hair kiwi</name>
    <dbReference type="NCBI Taxonomy" id="1590841"/>
    <lineage>
        <taxon>Eukaryota</taxon>
        <taxon>Viridiplantae</taxon>
        <taxon>Streptophyta</taxon>
        <taxon>Embryophyta</taxon>
        <taxon>Tracheophyta</taxon>
        <taxon>Spermatophyta</taxon>
        <taxon>Magnoliopsida</taxon>
        <taxon>eudicotyledons</taxon>
        <taxon>Gunneridae</taxon>
        <taxon>Pentapetalae</taxon>
        <taxon>asterids</taxon>
        <taxon>Ericales</taxon>
        <taxon>Actinidiaceae</taxon>
        <taxon>Actinidia</taxon>
    </lineage>
</organism>
<dbReference type="OrthoDB" id="408631at2759"/>
<dbReference type="InterPro" id="IPR029058">
    <property type="entry name" value="AB_hydrolase_fold"/>
</dbReference>
<dbReference type="STRING" id="1590841.A0A2R6RWE3"/>
<evidence type="ECO:0000313" key="4">
    <source>
        <dbReference type="EMBL" id="PSS34347.1"/>
    </source>
</evidence>
<evidence type="ECO:0000259" key="3">
    <source>
        <dbReference type="Pfam" id="PF07859"/>
    </source>
</evidence>
<dbReference type="InterPro" id="IPR050466">
    <property type="entry name" value="Carboxylest/Gibb_receptor"/>
</dbReference>
<evidence type="ECO:0000256" key="1">
    <source>
        <dbReference type="ARBA" id="ARBA00010515"/>
    </source>
</evidence>
<dbReference type="AlphaFoldDB" id="A0A2R6RWE3"/>
<comment type="similarity">
    <text evidence="1">Belongs to the 'GDXG' lipolytic enzyme family.</text>
</comment>
<keyword evidence="5" id="KW-1185">Reference proteome</keyword>
<feature type="region of interest" description="Disordered" evidence="2">
    <location>
        <begin position="1"/>
        <end position="22"/>
    </location>
</feature>
<dbReference type="PANTHER" id="PTHR23024:SF546">
    <property type="entry name" value="CARBOXYLESTERASE 120-RELATED"/>
    <property type="match status" value="1"/>
</dbReference>
<accession>A0A2R6RWE3</accession>
<evidence type="ECO:0000313" key="5">
    <source>
        <dbReference type="Proteomes" id="UP000241394"/>
    </source>
</evidence>
<dbReference type="InterPro" id="IPR013094">
    <property type="entry name" value="AB_hydrolase_3"/>
</dbReference>
<dbReference type="InParanoid" id="A0A2R6RWE3"/>
<name>A0A2R6RWE3_ACTCC</name>
<sequence>MSDEQNTSPSRTISATSEGRPGIICNSDGTYTRTIQFPSTPATHDTNLHCPVLFKDVSLNPKHKTWIRLYLPKQLLADPPSTNKLPIVVYYHGGGFVYCSASSTIIHDFCVKMGAHLPAIIVSVDYRLAPEHRLPAAYDDAVEALHWIKIAHEQWLTEFADMSRCFLMGTSAGGNIAYHAGLRVASKVDELEPLKIQGLILHHAFFGGLGRTGSELRLSNDPIVTLSGSDHMWELSLPIGADRDHEYSNPMVNNGSDQLQSVRLAGWRILVTGCHDDLLIDRQIELANMLEEKGLRAVAHFGEGYHSIELLEESKAKELFGVLKNFISASCADFH</sequence>
<comment type="caution">
    <text evidence="4">The sequence shown here is derived from an EMBL/GenBank/DDBJ whole genome shotgun (WGS) entry which is preliminary data.</text>
</comment>
<dbReference type="Gramene" id="PSS34347">
    <property type="protein sequence ID" value="PSS34347"/>
    <property type="gene ID" value="CEY00_Acc01446"/>
</dbReference>
<gene>
    <name evidence="4" type="ORF">CEY00_Acc01446</name>
</gene>
<reference evidence="4 5" key="1">
    <citation type="submission" date="2017-07" db="EMBL/GenBank/DDBJ databases">
        <title>An improved, manually edited Actinidia chinensis var. chinensis (kiwifruit) genome highlights the challenges associated with draft genomes and gene prediction in plants.</title>
        <authorList>
            <person name="Pilkington S."/>
            <person name="Crowhurst R."/>
            <person name="Hilario E."/>
            <person name="Nardozza S."/>
            <person name="Fraser L."/>
            <person name="Peng Y."/>
            <person name="Gunaseelan K."/>
            <person name="Simpson R."/>
            <person name="Tahir J."/>
            <person name="Deroles S."/>
            <person name="Templeton K."/>
            <person name="Luo Z."/>
            <person name="Davy M."/>
            <person name="Cheng C."/>
            <person name="Mcneilage M."/>
            <person name="Scaglione D."/>
            <person name="Liu Y."/>
            <person name="Zhang Q."/>
            <person name="Datson P."/>
            <person name="De Silva N."/>
            <person name="Gardiner S."/>
            <person name="Bassett H."/>
            <person name="Chagne D."/>
            <person name="Mccallum J."/>
            <person name="Dzierzon H."/>
            <person name="Deng C."/>
            <person name="Wang Y.-Y."/>
            <person name="Barron N."/>
            <person name="Manako K."/>
            <person name="Bowen J."/>
            <person name="Foster T."/>
            <person name="Erridge Z."/>
            <person name="Tiffin H."/>
            <person name="Waite C."/>
            <person name="Davies K."/>
            <person name="Grierson E."/>
            <person name="Laing W."/>
            <person name="Kirk R."/>
            <person name="Chen X."/>
            <person name="Wood M."/>
            <person name="Montefiori M."/>
            <person name="Brummell D."/>
            <person name="Schwinn K."/>
            <person name="Catanach A."/>
            <person name="Fullerton C."/>
            <person name="Li D."/>
            <person name="Meiyalaghan S."/>
            <person name="Nieuwenhuizen N."/>
            <person name="Read N."/>
            <person name="Prakash R."/>
            <person name="Hunter D."/>
            <person name="Zhang H."/>
            <person name="Mckenzie M."/>
            <person name="Knabel M."/>
            <person name="Harris A."/>
            <person name="Allan A."/>
            <person name="Chen A."/>
            <person name="Janssen B."/>
            <person name="Plunkett B."/>
            <person name="Dwamena C."/>
            <person name="Voogd C."/>
            <person name="Leif D."/>
            <person name="Lafferty D."/>
            <person name="Souleyre E."/>
            <person name="Varkonyi-Gasic E."/>
            <person name="Gambi F."/>
            <person name="Hanley J."/>
            <person name="Yao J.-L."/>
            <person name="Cheung J."/>
            <person name="David K."/>
            <person name="Warren B."/>
            <person name="Marsh K."/>
            <person name="Snowden K."/>
            <person name="Lin-Wang K."/>
            <person name="Brian L."/>
            <person name="Martinez-Sanchez M."/>
            <person name="Wang M."/>
            <person name="Ileperuma N."/>
            <person name="Macnee N."/>
            <person name="Campin R."/>
            <person name="Mcatee P."/>
            <person name="Drummond R."/>
            <person name="Espley R."/>
            <person name="Ireland H."/>
            <person name="Wu R."/>
            <person name="Atkinson R."/>
            <person name="Karunairetnam S."/>
            <person name="Bulley S."/>
            <person name="Chunkath S."/>
            <person name="Hanley Z."/>
            <person name="Storey R."/>
            <person name="Thrimawithana A."/>
            <person name="Thomson S."/>
            <person name="David C."/>
            <person name="Testolin R."/>
        </authorList>
    </citation>
    <scope>NUCLEOTIDE SEQUENCE [LARGE SCALE GENOMIC DNA]</scope>
    <source>
        <strain evidence="5">cv. Red5</strain>
        <tissue evidence="4">Young leaf</tissue>
    </source>
</reference>
<reference evidence="5" key="2">
    <citation type="journal article" date="2018" name="BMC Genomics">
        <title>A manually annotated Actinidia chinensis var. chinensis (kiwifruit) genome highlights the challenges associated with draft genomes and gene prediction in plants.</title>
        <authorList>
            <person name="Pilkington S.M."/>
            <person name="Crowhurst R."/>
            <person name="Hilario E."/>
            <person name="Nardozza S."/>
            <person name="Fraser L."/>
            <person name="Peng Y."/>
            <person name="Gunaseelan K."/>
            <person name="Simpson R."/>
            <person name="Tahir J."/>
            <person name="Deroles S.C."/>
            <person name="Templeton K."/>
            <person name="Luo Z."/>
            <person name="Davy M."/>
            <person name="Cheng C."/>
            <person name="McNeilage M."/>
            <person name="Scaglione D."/>
            <person name="Liu Y."/>
            <person name="Zhang Q."/>
            <person name="Datson P."/>
            <person name="De Silva N."/>
            <person name="Gardiner S.E."/>
            <person name="Bassett H."/>
            <person name="Chagne D."/>
            <person name="McCallum J."/>
            <person name="Dzierzon H."/>
            <person name="Deng C."/>
            <person name="Wang Y.Y."/>
            <person name="Barron L."/>
            <person name="Manako K."/>
            <person name="Bowen J."/>
            <person name="Foster T.M."/>
            <person name="Erridge Z.A."/>
            <person name="Tiffin H."/>
            <person name="Waite C.N."/>
            <person name="Davies K.M."/>
            <person name="Grierson E.P."/>
            <person name="Laing W.A."/>
            <person name="Kirk R."/>
            <person name="Chen X."/>
            <person name="Wood M."/>
            <person name="Montefiori M."/>
            <person name="Brummell D.A."/>
            <person name="Schwinn K.E."/>
            <person name="Catanach A."/>
            <person name="Fullerton C."/>
            <person name="Li D."/>
            <person name="Meiyalaghan S."/>
            <person name="Nieuwenhuizen N."/>
            <person name="Read N."/>
            <person name="Prakash R."/>
            <person name="Hunter D."/>
            <person name="Zhang H."/>
            <person name="McKenzie M."/>
            <person name="Knabel M."/>
            <person name="Harris A."/>
            <person name="Allan A.C."/>
            <person name="Gleave A."/>
            <person name="Chen A."/>
            <person name="Janssen B.J."/>
            <person name="Plunkett B."/>
            <person name="Ampomah-Dwamena C."/>
            <person name="Voogd C."/>
            <person name="Leif D."/>
            <person name="Lafferty D."/>
            <person name="Souleyre E.J.F."/>
            <person name="Varkonyi-Gasic E."/>
            <person name="Gambi F."/>
            <person name="Hanley J."/>
            <person name="Yao J.L."/>
            <person name="Cheung J."/>
            <person name="David K.M."/>
            <person name="Warren B."/>
            <person name="Marsh K."/>
            <person name="Snowden K.C."/>
            <person name="Lin-Wang K."/>
            <person name="Brian L."/>
            <person name="Martinez-Sanchez M."/>
            <person name="Wang M."/>
            <person name="Ileperuma N."/>
            <person name="Macnee N."/>
            <person name="Campin R."/>
            <person name="McAtee P."/>
            <person name="Drummond R.S.M."/>
            <person name="Espley R.V."/>
            <person name="Ireland H.S."/>
            <person name="Wu R."/>
            <person name="Atkinson R.G."/>
            <person name="Karunairetnam S."/>
            <person name="Bulley S."/>
            <person name="Chunkath S."/>
            <person name="Hanley Z."/>
            <person name="Storey R."/>
            <person name="Thrimawithana A.H."/>
            <person name="Thomson S."/>
            <person name="David C."/>
            <person name="Testolin R."/>
            <person name="Huang H."/>
            <person name="Hellens R.P."/>
            <person name="Schaffer R.J."/>
        </authorList>
    </citation>
    <scope>NUCLEOTIDE SEQUENCE [LARGE SCALE GENOMIC DNA]</scope>
    <source>
        <strain evidence="5">cv. Red5</strain>
    </source>
</reference>
<proteinExistence type="inferred from homology"/>
<dbReference type="Proteomes" id="UP000241394">
    <property type="component" value="Chromosome LG2"/>
</dbReference>
<evidence type="ECO:0000256" key="2">
    <source>
        <dbReference type="SAM" id="MobiDB-lite"/>
    </source>
</evidence>
<dbReference type="Gene3D" id="3.40.50.1820">
    <property type="entry name" value="alpha/beta hydrolase"/>
    <property type="match status" value="1"/>
</dbReference>
<dbReference type="EMBL" id="NKQK01000002">
    <property type="protein sequence ID" value="PSS34347.1"/>
    <property type="molecule type" value="Genomic_DNA"/>
</dbReference>
<dbReference type="SUPFAM" id="SSF53474">
    <property type="entry name" value="alpha/beta-Hydrolases"/>
    <property type="match status" value="1"/>
</dbReference>
<dbReference type="OMA" id="HTWIRIY"/>
<feature type="compositionally biased region" description="Polar residues" evidence="2">
    <location>
        <begin position="1"/>
        <end position="17"/>
    </location>
</feature>